<evidence type="ECO:0000259" key="1">
    <source>
        <dbReference type="Pfam" id="PF08242"/>
    </source>
</evidence>
<dbReference type="PANTHER" id="PTHR42912">
    <property type="entry name" value="METHYLTRANSFERASE"/>
    <property type="match status" value="1"/>
</dbReference>
<keyword evidence="2" id="KW-0489">Methyltransferase</keyword>
<dbReference type="InterPro" id="IPR013217">
    <property type="entry name" value="Methyltransf_12"/>
</dbReference>
<sequence>MEAIERDSPRPAPAPPPGLIRSRAVARGYDVLNALLWLPGGSDRLRRRFVALLDIDPGMRVLELGCGTGLVTRHLLAAGARVTAVDGSTAMMAVARRRAPDALFTGVDLSGPDLDETLPTGDFDLAVLSFVLHELDPARRARLLRVVAERLGPDGQLGILDWGVPPSRPRAAAWRFAVRAIEPPVAHDVLDGALDAALATAGLVPTADHGLAGHRARALIATLAR</sequence>
<comment type="caution">
    <text evidence="2">The sequence shown here is derived from an EMBL/GenBank/DDBJ whole genome shotgun (WGS) entry which is preliminary data.</text>
</comment>
<dbReference type="SUPFAM" id="SSF53335">
    <property type="entry name" value="S-adenosyl-L-methionine-dependent methyltransferases"/>
    <property type="match status" value="1"/>
</dbReference>
<evidence type="ECO:0000313" key="2">
    <source>
        <dbReference type="EMBL" id="MBL7626464.1"/>
    </source>
</evidence>
<keyword evidence="2" id="KW-0808">Transferase</keyword>
<dbReference type="Pfam" id="PF08242">
    <property type="entry name" value="Methyltransf_12"/>
    <property type="match status" value="1"/>
</dbReference>
<dbReference type="EMBL" id="JAEACQ010000136">
    <property type="protein sequence ID" value="MBL7626464.1"/>
    <property type="molecule type" value="Genomic_DNA"/>
</dbReference>
<proteinExistence type="predicted"/>
<dbReference type="InterPro" id="IPR050508">
    <property type="entry name" value="Methyltransf_Superfamily"/>
</dbReference>
<evidence type="ECO:0000313" key="3">
    <source>
        <dbReference type="Proteomes" id="UP000604475"/>
    </source>
</evidence>
<dbReference type="InterPro" id="IPR029063">
    <property type="entry name" value="SAM-dependent_MTases_sf"/>
</dbReference>
<dbReference type="Gene3D" id="3.40.50.150">
    <property type="entry name" value="Vaccinia Virus protein VP39"/>
    <property type="match status" value="1"/>
</dbReference>
<feature type="domain" description="Methyltransferase type 12" evidence="1">
    <location>
        <begin position="62"/>
        <end position="157"/>
    </location>
</feature>
<dbReference type="CDD" id="cd02440">
    <property type="entry name" value="AdoMet_MTases"/>
    <property type="match status" value="1"/>
</dbReference>
<dbReference type="GO" id="GO:0008168">
    <property type="term" value="F:methyltransferase activity"/>
    <property type="evidence" value="ECO:0007669"/>
    <property type="project" value="UniProtKB-KW"/>
</dbReference>
<name>A0A937RCN9_9ACTN</name>
<accession>A0A937RCN9</accession>
<dbReference type="GO" id="GO:0032259">
    <property type="term" value="P:methylation"/>
    <property type="evidence" value="ECO:0007669"/>
    <property type="project" value="UniProtKB-KW"/>
</dbReference>
<dbReference type="Proteomes" id="UP000604475">
    <property type="component" value="Unassembled WGS sequence"/>
</dbReference>
<dbReference type="AlphaFoldDB" id="A0A937RCN9"/>
<reference evidence="2" key="1">
    <citation type="submission" date="2020-12" db="EMBL/GenBank/DDBJ databases">
        <title>Genomic characterization of non-nitrogen-fixing Frankia strains.</title>
        <authorList>
            <person name="Carlos-Shanley C."/>
            <person name="Guerra T."/>
            <person name="Hahn D."/>
        </authorList>
    </citation>
    <scope>NUCLEOTIDE SEQUENCE</scope>
    <source>
        <strain evidence="2">CN6</strain>
    </source>
</reference>
<gene>
    <name evidence="2" type="ORF">I7412_04605</name>
</gene>
<organism evidence="2 3">
    <name type="scientific">Frankia nepalensis</name>
    <dbReference type="NCBI Taxonomy" id="1836974"/>
    <lineage>
        <taxon>Bacteria</taxon>
        <taxon>Bacillati</taxon>
        <taxon>Actinomycetota</taxon>
        <taxon>Actinomycetes</taxon>
        <taxon>Frankiales</taxon>
        <taxon>Frankiaceae</taxon>
        <taxon>Frankia</taxon>
    </lineage>
</organism>
<dbReference type="RefSeq" id="WP_203005719.1">
    <property type="nucleotide sequence ID" value="NZ_JADWYU010000022.1"/>
</dbReference>
<protein>
    <submittedName>
        <fullName evidence="2">Methyltransferase domain-containing protein</fullName>
    </submittedName>
</protein>
<dbReference type="PANTHER" id="PTHR42912:SF93">
    <property type="entry name" value="N6-ADENOSINE-METHYLTRANSFERASE TMT1A"/>
    <property type="match status" value="1"/>
</dbReference>
<keyword evidence="3" id="KW-1185">Reference proteome</keyword>